<proteinExistence type="predicted"/>
<evidence type="ECO:0000313" key="3">
    <source>
        <dbReference type="Proteomes" id="UP000028643"/>
    </source>
</evidence>
<protein>
    <submittedName>
        <fullName evidence="2">Uncharacterized protein</fullName>
    </submittedName>
</protein>
<accession>A0A085UUF4</accession>
<gene>
    <name evidence="2" type="ORF">IV02_24540</name>
</gene>
<evidence type="ECO:0000256" key="1">
    <source>
        <dbReference type="SAM" id="MobiDB-lite"/>
    </source>
</evidence>
<feature type="region of interest" description="Disordered" evidence="1">
    <location>
        <begin position="1"/>
        <end position="20"/>
    </location>
</feature>
<reference evidence="2 3" key="1">
    <citation type="submission" date="2014-07" db="EMBL/GenBank/DDBJ databases">
        <title>Draft Genome Sequences of Environmental Pseudomonas syringae strains.</title>
        <authorList>
            <person name="Baltrus D.A."/>
            <person name="Berge O."/>
            <person name="Morris C."/>
        </authorList>
    </citation>
    <scope>NUCLEOTIDE SEQUENCE [LARGE SCALE GENOMIC DNA]</scope>
    <source>
        <strain evidence="2 3">CEB003</strain>
    </source>
</reference>
<evidence type="ECO:0000313" key="2">
    <source>
        <dbReference type="EMBL" id="KFE46817.1"/>
    </source>
</evidence>
<feature type="compositionally biased region" description="Polar residues" evidence="1">
    <location>
        <begin position="39"/>
        <end position="52"/>
    </location>
</feature>
<comment type="caution">
    <text evidence="2">The sequence shown here is derived from an EMBL/GenBank/DDBJ whole genome shotgun (WGS) entry which is preliminary data.</text>
</comment>
<name>A0A085UUF4_PSESX</name>
<sequence length="73" mass="7983">MTSADQTPAPETVVDDAATDKQTAIPAFSFPFKPADFAQNKNDQPWYQQSNKSGHHKTPGVAPHGTRKTMGKR</sequence>
<dbReference type="AlphaFoldDB" id="A0A085UUF4"/>
<dbReference type="EMBL" id="JPQT01000132">
    <property type="protein sequence ID" value="KFE46817.1"/>
    <property type="molecule type" value="Genomic_DNA"/>
</dbReference>
<dbReference type="Proteomes" id="UP000028643">
    <property type="component" value="Unassembled WGS sequence"/>
</dbReference>
<dbReference type="RefSeq" id="WP_044901480.1">
    <property type="nucleotide sequence ID" value="NZ_JPQT01000132.1"/>
</dbReference>
<feature type="region of interest" description="Disordered" evidence="1">
    <location>
        <begin position="34"/>
        <end position="73"/>
    </location>
</feature>
<dbReference type="PATRIC" id="fig|317.174.peg.5019"/>
<organism evidence="2 3">
    <name type="scientific">Pseudomonas syringae</name>
    <dbReference type="NCBI Taxonomy" id="317"/>
    <lineage>
        <taxon>Bacteria</taxon>
        <taxon>Pseudomonadati</taxon>
        <taxon>Pseudomonadota</taxon>
        <taxon>Gammaproteobacteria</taxon>
        <taxon>Pseudomonadales</taxon>
        <taxon>Pseudomonadaceae</taxon>
        <taxon>Pseudomonas</taxon>
    </lineage>
</organism>